<dbReference type="AlphaFoldDB" id="A0A182P3A3"/>
<dbReference type="EnsemblMetazoa" id="AEPI001387-RA">
    <property type="protein sequence ID" value="AEPI001387-PA"/>
    <property type="gene ID" value="AEPI001387"/>
</dbReference>
<proteinExistence type="predicted"/>
<dbReference type="Gene3D" id="1.10.10.60">
    <property type="entry name" value="Homeodomain-like"/>
    <property type="match status" value="1"/>
</dbReference>
<accession>A0A182P3A3</accession>
<sequence>MAKRNAWTRAETLELLDIIRTNCISFLDGTINNRKGQMYRQIECEMQRRGTCANRDARQIEHKWKNLKFGYDRYKGELEQHENNDSKSWLSTPKPCEFFKELEDLFSLVEQRTTIVTNASVESIVSIDGVTYYDEEFVTEETQELTVDDDAVVIEEIVYDSQDAIEFEEVTPGPSTSKAPAPAPAPQTQPATRRKKLTAENMDGLLLRICELQKQHNATFNTKQMEYIENEFEMFREREREHLLQLKLDLEVLKQKFLARIQKIASGEASALETVEEAVGPDAKRRRMGAVAGRRK</sequence>
<evidence type="ECO:0000313" key="3">
    <source>
        <dbReference type="EnsemblMetazoa" id="AEPI001387-PA"/>
    </source>
</evidence>
<reference evidence="4" key="1">
    <citation type="submission" date="2013-03" db="EMBL/GenBank/DDBJ databases">
        <title>The Genome Sequence of Anopheles epiroticus epiroticus2.</title>
        <authorList>
            <consortium name="The Broad Institute Genomics Platform"/>
            <person name="Neafsey D.E."/>
            <person name="Howell P."/>
            <person name="Walker B."/>
            <person name="Young S.K."/>
            <person name="Zeng Q."/>
            <person name="Gargeya S."/>
            <person name="Fitzgerald M."/>
            <person name="Haas B."/>
            <person name="Abouelleil A."/>
            <person name="Allen A.W."/>
            <person name="Alvarado L."/>
            <person name="Arachchi H.M."/>
            <person name="Berlin A.M."/>
            <person name="Chapman S.B."/>
            <person name="Gainer-Dewar J."/>
            <person name="Goldberg J."/>
            <person name="Griggs A."/>
            <person name="Gujja S."/>
            <person name="Hansen M."/>
            <person name="Howarth C."/>
            <person name="Imamovic A."/>
            <person name="Ireland A."/>
            <person name="Larimer J."/>
            <person name="McCowan C."/>
            <person name="Murphy C."/>
            <person name="Pearson M."/>
            <person name="Poon T.W."/>
            <person name="Priest M."/>
            <person name="Roberts A."/>
            <person name="Saif S."/>
            <person name="Shea T."/>
            <person name="Sisk P."/>
            <person name="Sykes S."/>
            <person name="Wortman J."/>
            <person name="Nusbaum C."/>
            <person name="Birren B."/>
        </authorList>
    </citation>
    <scope>NUCLEOTIDE SEQUENCE [LARGE SCALE GENOMIC DNA]</scope>
    <source>
        <strain evidence="4">Epiroticus2</strain>
    </source>
</reference>
<feature type="domain" description="Myb/SANT-like DNA-binding" evidence="2">
    <location>
        <begin position="4"/>
        <end position="105"/>
    </location>
</feature>
<keyword evidence="4" id="KW-1185">Reference proteome</keyword>
<dbReference type="Pfam" id="PF13837">
    <property type="entry name" value="Myb_DNA-bind_4"/>
    <property type="match status" value="1"/>
</dbReference>
<feature type="region of interest" description="Disordered" evidence="1">
    <location>
        <begin position="272"/>
        <end position="296"/>
    </location>
</feature>
<dbReference type="InterPro" id="IPR044822">
    <property type="entry name" value="Myb_DNA-bind_4"/>
</dbReference>
<name>A0A182P3A3_9DIPT</name>
<dbReference type="Proteomes" id="UP000075885">
    <property type="component" value="Unassembled WGS sequence"/>
</dbReference>
<protein>
    <recommendedName>
        <fullName evidence="2">Myb/SANT-like DNA-binding domain-containing protein</fullName>
    </recommendedName>
</protein>
<feature type="compositionally biased region" description="Basic residues" evidence="1">
    <location>
        <begin position="284"/>
        <end position="296"/>
    </location>
</feature>
<evidence type="ECO:0000313" key="4">
    <source>
        <dbReference type="Proteomes" id="UP000075885"/>
    </source>
</evidence>
<evidence type="ECO:0000259" key="2">
    <source>
        <dbReference type="Pfam" id="PF13837"/>
    </source>
</evidence>
<evidence type="ECO:0000256" key="1">
    <source>
        <dbReference type="SAM" id="MobiDB-lite"/>
    </source>
</evidence>
<reference evidence="3" key="2">
    <citation type="submission" date="2020-05" db="UniProtKB">
        <authorList>
            <consortium name="EnsemblMetazoa"/>
        </authorList>
    </citation>
    <scope>IDENTIFICATION</scope>
    <source>
        <strain evidence="3">Epiroticus2</strain>
    </source>
</reference>
<organism evidence="3 4">
    <name type="scientific">Anopheles epiroticus</name>
    <dbReference type="NCBI Taxonomy" id="199890"/>
    <lineage>
        <taxon>Eukaryota</taxon>
        <taxon>Metazoa</taxon>
        <taxon>Ecdysozoa</taxon>
        <taxon>Arthropoda</taxon>
        <taxon>Hexapoda</taxon>
        <taxon>Insecta</taxon>
        <taxon>Pterygota</taxon>
        <taxon>Neoptera</taxon>
        <taxon>Endopterygota</taxon>
        <taxon>Diptera</taxon>
        <taxon>Nematocera</taxon>
        <taxon>Culicoidea</taxon>
        <taxon>Culicidae</taxon>
        <taxon>Anophelinae</taxon>
        <taxon>Anopheles</taxon>
    </lineage>
</organism>
<feature type="region of interest" description="Disordered" evidence="1">
    <location>
        <begin position="170"/>
        <end position="195"/>
    </location>
</feature>
<dbReference type="VEuPathDB" id="VectorBase:AEPI001387"/>